<dbReference type="Proteomes" id="UP001282474">
    <property type="component" value="Unassembled WGS sequence"/>
</dbReference>
<name>A0ABU4N4E0_9ACTN</name>
<reference evidence="2 3" key="1">
    <citation type="journal article" date="2023" name="Microb. Genom.">
        <title>Mesoterricola silvestris gen. nov., sp. nov., Mesoterricola sediminis sp. nov., Geothrix oryzae sp. nov., Geothrix edaphica sp. nov., Geothrix rubra sp. nov., and Geothrix limicola sp. nov., six novel members of Acidobacteriota isolated from soils.</title>
        <authorList>
            <person name="Weisberg A.J."/>
            <person name="Pearce E."/>
            <person name="Kramer C.G."/>
            <person name="Chang J.H."/>
            <person name="Clarke C.R."/>
        </authorList>
    </citation>
    <scope>NUCLEOTIDE SEQUENCE [LARGE SCALE GENOMIC DNA]</scope>
    <source>
        <strain evidence="2 3">NE20-4-1</strain>
    </source>
</reference>
<accession>A0ABU4N4E0</accession>
<sequence length="197" mass="21283">MDEGTAALIAGLAGTVGAVAGAVVGGIAAVRGARIGAEKAAETARQQVQDQASIDHEHWLRQQRIEAYSAFLTAYDDSALAASRTSTKIRDMEPGDPKPEDDLNELEAAALRLRQVRQRVKLVGPELIHARATTLEDAVRDYYLDLDWAAEARESSDPDAASAFQQVYTQMRAMADAHDMFVRAIGALIEGGHVLRQ</sequence>
<keyword evidence="1" id="KW-0812">Transmembrane</keyword>
<keyword evidence="1" id="KW-0472">Membrane</keyword>
<comment type="caution">
    <text evidence="2">The sequence shown here is derived from an EMBL/GenBank/DDBJ whole genome shotgun (WGS) entry which is preliminary data.</text>
</comment>
<keyword evidence="3" id="KW-1185">Reference proteome</keyword>
<evidence type="ECO:0008006" key="4">
    <source>
        <dbReference type="Google" id="ProtNLM"/>
    </source>
</evidence>
<dbReference type="EMBL" id="JARAWJ010000101">
    <property type="protein sequence ID" value="MDX3044673.1"/>
    <property type="molecule type" value="Genomic_DNA"/>
</dbReference>
<feature type="transmembrane region" description="Helical" evidence="1">
    <location>
        <begin position="6"/>
        <end position="30"/>
    </location>
</feature>
<organism evidence="2 3">
    <name type="scientific">Streptomyces caniscabiei</name>
    <dbReference type="NCBI Taxonomy" id="2746961"/>
    <lineage>
        <taxon>Bacteria</taxon>
        <taxon>Bacillati</taxon>
        <taxon>Actinomycetota</taxon>
        <taxon>Actinomycetes</taxon>
        <taxon>Kitasatosporales</taxon>
        <taxon>Streptomycetaceae</taxon>
        <taxon>Streptomyces</taxon>
    </lineage>
</organism>
<evidence type="ECO:0000313" key="3">
    <source>
        <dbReference type="Proteomes" id="UP001282474"/>
    </source>
</evidence>
<protein>
    <recommendedName>
        <fullName evidence="4">Secreted protein</fullName>
    </recommendedName>
</protein>
<dbReference type="RefSeq" id="WP_193382239.1">
    <property type="nucleotide sequence ID" value="NZ_JABXWF010000062.1"/>
</dbReference>
<evidence type="ECO:0000313" key="2">
    <source>
        <dbReference type="EMBL" id="MDX3044673.1"/>
    </source>
</evidence>
<keyword evidence="1" id="KW-1133">Transmembrane helix</keyword>
<gene>
    <name evidence="2" type="ORF">PV383_47095</name>
</gene>
<evidence type="ECO:0000256" key="1">
    <source>
        <dbReference type="SAM" id="Phobius"/>
    </source>
</evidence>
<proteinExistence type="predicted"/>